<evidence type="ECO:0000313" key="1">
    <source>
        <dbReference type="EMBL" id="JAH22794.1"/>
    </source>
</evidence>
<protein>
    <submittedName>
        <fullName evidence="1">Uncharacterized protein</fullName>
    </submittedName>
</protein>
<organism evidence="1">
    <name type="scientific">Anguilla anguilla</name>
    <name type="common">European freshwater eel</name>
    <name type="synonym">Muraena anguilla</name>
    <dbReference type="NCBI Taxonomy" id="7936"/>
    <lineage>
        <taxon>Eukaryota</taxon>
        <taxon>Metazoa</taxon>
        <taxon>Chordata</taxon>
        <taxon>Craniata</taxon>
        <taxon>Vertebrata</taxon>
        <taxon>Euteleostomi</taxon>
        <taxon>Actinopterygii</taxon>
        <taxon>Neopterygii</taxon>
        <taxon>Teleostei</taxon>
        <taxon>Anguilliformes</taxon>
        <taxon>Anguillidae</taxon>
        <taxon>Anguilla</taxon>
    </lineage>
</organism>
<reference evidence="1" key="1">
    <citation type="submission" date="2014-11" db="EMBL/GenBank/DDBJ databases">
        <authorList>
            <person name="Amaro Gonzalez C."/>
        </authorList>
    </citation>
    <scope>NUCLEOTIDE SEQUENCE</scope>
</reference>
<dbReference type="EMBL" id="GBXM01085783">
    <property type="protein sequence ID" value="JAH22794.1"/>
    <property type="molecule type" value="Transcribed_RNA"/>
</dbReference>
<sequence>MQLHIFRIIPRIDTVFDHCCFNNIHSTQSFYISMKYYNILYIL</sequence>
<dbReference type="AlphaFoldDB" id="A0A0E9R125"/>
<accession>A0A0E9R125</accession>
<proteinExistence type="predicted"/>
<name>A0A0E9R125_ANGAN</name>
<reference evidence="1" key="2">
    <citation type="journal article" date="2015" name="Fish Shellfish Immunol.">
        <title>Early steps in the European eel (Anguilla anguilla)-Vibrio vulnificus interaction in the gills: Role of the RtxA13 toxin.</title>
        <authorList>
            <person name="Callol A."/>
            <person name="Pajuelo D."/>
            <person name="Ebbesson L."/>
            <person name="Teles M."/>
            <person name="MacKenzie S."/>
            <person name="Amaro C."/>
        </authorList>
    </citation>
    <scope>NUCLEOTIDE SEQUENCE</scope>
</reference>